<dbReference type="Proteomes" id="UP001253595">
    <property type="component" value="Unassembled WGS sequence"/>
</dbReference>
<comment type="caution">
    <text evidence="1">The sequence shown here is derived from an EMBL/GenBank/DDBJ whole genome shotgun (WGS) entry which is preliminary data.</text>
</comment>
<dbReference type="RefSeq" id="WP_310071037.1">
    <property type="nucleotide sequence ID" value="NZ_JAVDVX010000002.1"/>
</dbReference>
<evidence type="ECO:0000313" key="2">
    <source>
        <dbReference type="Proteomes" id="UP001253595"/>
    </source>
</evidence>
<dbReference type="EMBL" id="JAVDVX010000002">
    <property type="protein sequence ID" value="MDR7089635.1"/>
    <property type="molecule type" value="Genomic_DNA"/>
</dbReference>
<reference evidence="1 2" key="1">
    <citation type="submission" date="2023-07" db="EMBL/GenBank/DDBJ databases">
        <title>Sorghum-associated microbial communities from plants grown in Nebraska, USA.</title>
        <authorList>
            <person name="Schachtman D."/>
        </authorList>
    </citation>
    <scope>NUCLEOTIDE SEQUENCE [LARGE SCALE GENOMIC DNA]</scope>
    <source>
        <strain evidence="1 2">BE190</strain>
    </source>
</reference>
<protein>
    <submittedName>
        <fullName evidence="1">Uncharacterized protein</fullName>
    </submittedName>
</protein>
<evidence type="ECO:0000313" key="1">
    <source>
        <dbReference type="EMBL" id="MDR7089635.1"/>
    </source>
</evidence>
<gene>
    <name evidence="1" type="ORF">J2X05_001641</name>
</gene>
<organism evidence="1 2">
    <name type="scientific">Cellvibrio fibrivorans</name>
    <dbReference type="NCBI Taxonomy" id="126350"/>
    <lineage>
        <taxon>Bacteria</taxon>
        <taxon>Pseudomonadati</taxon>
        <taxon>Pseudomonadota</taxon>
        <taxon>Gammaproteobacteria</taxon>
        <taxon>Cellvibrionales</taxon>
        <taxon>Cellvibrionaceae</taxon>
        <taxon>Cellvibrio</taxon>
    </lineage>
</organism>
<proteinExistence type="predicted"/>
<accession>A0ABU1UWU3</accession>
<name>A0ABU1UWU3_9GAMM</name>
<keyword evidence="2" id="KW-1185">Reference proteome</keyword>
<sequence>MSPLPNKTRLYEALGQIVVSFKTLEQGVDGLILACMKSPATEGKTILIDQIPFAHRVSSVSELVRELHREYELGALNQTLAALVERCVSCEQQRNNWIRSYWVPEVESAVGTVMRLRRSGDTYGVRLEPVDIVELENFIVVLNATVAYLYGFHQKLAVNFKRIEGVQHHEIFLKTPRLLDGLGGSN</sequence>